<dbReference type="InterPro" id="IPR028994">
    <property type="entry name" value="Integrin_alpha_N"/>
</dbReference>
<evidence type="ECO:0000256" key="2">
    <source>
        <dbReference type="ARBA" id="ARBA00022737"/>
    </source>
</evidence>
<dbReference type="Pfam" id="PF01839">
    <property type="entry name" value="FG-GAP"/>
    <property type="match status" value="2"/>
</dbReference>
<dbReference type="InterPro" id="IPR013517">
    <property type="entry name" value="FG-GAP"/>
</dbReference>
<evidence type="ECO:0000256" key="1">
    <source>
        <dbReference type="ARBA" id="ARBA00022729"/>
    </source>
</evidence>
<keyword evidence="5" id="KW-1133">Transmembrane helix</keyword>
<dbReference type="SMART" id="SM00191">
    <property type="entry name" value="Int_alpha"/>
    <property type="match status" value="4"/>
</dbReference>
<evidence type="ECO:0000256" key="5">
    <source>
        <dbReference type="SAM" id="Phobius"/>
    </source>
</evidence>
<dbReference type="AlphaFoldDB" id="A0A369VDE3"/>
<dbReference type="EMBL" id="QQBH01000004">
    <property type="protein sequence ID" value="RDD89978.1"/>
    <property type="molecule type" value="Genomic_DNA"/>
</dbReference>
<dbReference type="OrthoDB" id="344301at2"/>
<comment type="caution">
    <text evidence="6">The sequence shown here is derived from an EMBL/GenBank/DDBJ whole genome shotgun (WGS) entry which is preliminary data.</text>
</comment>
<dbReference type="Proteomes" id="UP000253742">
    <property type="component" value="Unassembled WGS sequence"/>
</dbReference>
<gene>
    <name evidence="6" type="ORF">DVZ84_06535</name>
</gene>
<reference evidence="6 7" key="1">
    <citation type="submission" date="2018-07" db="EMBL/GenBank/DDBJ databases">
        <title>Genome guided investigation of antibiotics producing actinomycetales strain isolated from a Macau mangrove ecosystem.</title>
        <authorList>
            <person name="Hu D."/>
        </authorList>
    </citation>
    <scope>NUCLEOTIDE SEQUENCE [LARGE SCALE GENOMIC DNA]</scope>
    <source>
        <strain evidence="6 7">2297</strain>
    </source>
</reference>
<protein>
    <submittedName>
        <fullName evidence="6">VCBS repeat-containing protein</fullName>
    </submittedName>
</protein>
<dbReference type="RefSeq" id="WP_114528096.1">
    <property type="nucleotide sequence ID" value="NZ_QQBH01000004.1"/>
</dbReference>
<dbReference type="Gene3D" id="2.130.10.130">
    <property type="entry name" value="Integrin alpha, N-terminal"/>
    <property type="match status" value="3"/>
</dbReference>
<organism evidence="6 7">
    <name type="scientific">Streptomyces parvulus</name>
    <dbReference type="NCBI Taxonomy" id="146923"/>
    <lineage>
        <taxon>Bacteria</taxon>
        <taxon>Bacillati</taxon>
        <taxon>Actinomycetota</taxon>
        <taxon>Actinomycetes</taxon>
        <taxon>Kitasatosporales</taxon>
        <taxon>Streptomycetaceae</taxon>
        <taxon>Streptomyces</taxon>
    </lineage>
</organism>
<keyword evidence="1" id="KW-0732">Signal</keyword>
<dbReference type="PANTHER" id="PTHR46580">
    <property type="entry name" value="SENSOR KINASE-RELATED"/>
    <property type="match status" value="1"/>
</dbReference>
<evidence type="ECO:0000313" key="6">
    <source>
        <dbReference type="EMBL" id="RDD89978.1"/>
    </source>
</evidence>
<dbReference type="PROSITE" id="PS51470">
    <property type="entry name" value="FG_GAP"/>
    <property type="match status" value="1"/>
</dbReference>
<evidence type="ECO:0000256" key="3">
    <source>
        <dbReference type="ARBA" id="ARBA00023180"/>
    </source>
</evidence>
<feature type="region of interest" description="Disordered" evidence="4">
    <location>
        <begin position="262"/>
        <end position="287"/>
    </location>
</feature>
<dbReference type="STRING" id="146923.Spa2297_14545"/>
<keyword evidence="5" id="KW-0812">Transmembrane</keyword>
<evidence type="ECO:0000256" key="4">
    <source>
        <dbReference type="SAM" id="MobiDB-lite"/>
    </source>
</evidence>
<accession>A0A369VDE3</accession>
<keyword evidence="2" id="KW-0677">Repeat</keyword>
<feature type="region of interest" description="Disordered" evidence="4">
    <location>
        <begin position="384"/>
        <end position="411"/>
    </location>
</feature>
<dbReference type="SUPFAM" id="SSF69318">
    <property type="entry name" value="Integrin alpha N-terminal domain"/>
    <property type="match status" value="2"/>
</dbReference>
<feature type="region of interest" description="Disordered" evidence="4">
    <location>
        <begin position="61"/>
        <end position="143"/>
    </location>
</feature>
<feature type="transmembrane region" description="Helical" evidence="5">
    <location>
        <begin position="21"/>
        <end position="42"/>
    </location>
</feature>
<proteinExistence type="predicted"/>
<keyword evidence="3" id="KW-0325">Glycoprotein</keyword>
<dbReference type="PANTHER" id="PTHR46580:SF2">
    <property type="entry name" value="MAM DOMAIN-CONTAINING PROTEIN"/>
    <property type="match status" value="1"/>
</dbReference>
<evidence type="ECO:0000313" key="7">
    <source>
        <dbReference type="Proteomes" id="UP000253742"/>
    </source>
</evidence>
<feature type="compositionally biased region" description="Gly residues" evidence="4">
    <location>
        <begin position="124"/>
        <end position="137"/>
    </location>
</feature>
<feature type="compositionally biased region" description="Low complexity" evidence="4">
    <location>
        <begin position="84"/>
        <end position="102"/>
    </location>
</feature>
<name>A0A369VDE3_9ACTN</name>
<sequence length="554" mass="56127">MSMDGSGDQAEVRRRRVGKRTWGIGAGAVGVVLAVVVGTLVLGDDPEGVAEPHACRASALKGVSASGRPATESADSVPGRPGTESAPPASAPPSSESAPPASDRTAPEGRADFDGDGNPDLAFGSGGSVEGGSGGGSIEVAYGTGDGTRVGRCQYLTQDDPGIPGSNRDEAYFGTDVVARDLDGDGYTDLASAVFDWKPSVIIVWGSEEGLSSATRVPDTDSSHVAWDNDPILDEQLAAGDFDGDRHPDLVFGLGSDKGLLKGPFRRDGTPAGTDRVPAPRRPAPEVADANYGDLVAGDLDGDGIDDLVSFHNADPDPEGPWSEQVRPVSYLHGGRDGFTQPRGVRLPDAGTGAVADVDGDGFGDLVLTPRGGDASRSSLTVVYGSESGPGGRTTTVDRDTPGVPGEEPQDEDAVLAPLDVGDVNGDGYADVVAGAPRWDIYGEPGPEQVLFLAGGPDGLGGRGTRLFDGTDFGATRDGRADFGTSLGLTDLDGDGHADLVVTAPGSDTIDGAAWVLPGTAGGPATEGVIRLSADAFDDTEGLGLLMGGAGIAR</sequence>
<keyword evidence="5" id="KW-0472">Membrane</keyword>
<dbReference type="InterPro" id="IPR013519">
    <property type="entry name" value="Int_alpha_beta-p"/>
</dbReference>